<dbReference type="EMBL" id="PTJD01000018">
    <property type="protein sequence ID" value="PPK92028.1"/>
    <property type="molecule type" value="Genomic_DNA"/>
</dbReference>
<dbReference type="RefSeq" id="WP_104435483.1">
    <property type="nucleotide sequence ID" value="NZ_PTJD01000018.1"/>
</dbReference>
<organism evidence="2 3">
    <name type="scientific">Kineococcus xinjiangensis</name>
    <dbReference type="NCBI Taxonomy" id="512762"/>
    <lineage>
        <taxon>Bacteria</taxon>
        <taxon>Bacillati</taxon>
        <taxon>Actinomycetota</taxon>
        <taxon>Actinomycetes</taxon>
        <taxon>Kineosporiales</taxon>
        <taxon>Kineosporiaceae</taxon>
        <taxon>Kineococcus</taxon>
    </lineage>
</organism>
<sequence>MTSSSRPAPPVSTRPPLLRVLVGLVLLEALLLVGWAAYLVWGLATAEATETAGAVGLVVIALGFAAGLGLGARALWHRRRAARAPLLVWQILQLAVGLPQIPSGTTWAGILLAVPAVVAVALLFHRDVVDAVVE</sequence>
<dbReference type="AlphaFoldDB" id="A0A2S6ICS9"/>
<evidence type="ECO:0000256" key="1">
    <source>
        <dbReference type="SAM" id="Phobius"/>
    </source>
</evidence>
<dbReference type="Proteomes" id="UP000239485">
    <property type="component" value="Unassembled WGS sequence"/>
</dbReference>
<name>A0A2S6ICS9_9ACTN</name>
<keyword evidence="3" id="KW-1185">Reference proteome</keyword>
<keyword evidence="1" id="KW-0812">Transmembrane</keyword>
<comment type="caution">
    <text evidence="2">The sequence shown here is derived from an EMBL/GenBank/DDBJ whole genome shotgun (WGS) entry which is preliminary data.</text>
</comment>
<evidence type="ECO:0000313" key="3">
    <source>
        <dbReference type="Proteomes" id="UP000239485"/>
    </source>
</evidence>
<keyword evidence="1" id="KW-0472">Membrane</keyword>
<protein>
    <recommendedName>
        <fullName evidence="4">Integral membrane protein</fullName>
    </recommendedName>
</protein>
<evidence type="ECO:0000313" key="2">
    <source>
        <dbReference type="EMBL" id="PPK92028.1"/>
    </source>
</evidence>
<feature type="transmembrane region" description="Helical" evidence="1">
    <location>
        <begin position="107"/>
        <end position="124"/>
    </location>
</feature>
<gene>
    <name evidence="2" type="ORF">CLV92_11872</name>
</gene>
<feature type="transmembrane region" description="Helical" evidence="1">
    <location>
        <begin position="53"/>
        <end position="72"/>
    </location>
</feature>
<accession>A0A2S6ICS9</accession>
<reference evidence="2 3" key="1">
    <citation type="submission" date="2018-02" db="EMBL/GenBank/DDBJ databases">
        <title>Genomic Encyclopedia of Archaeal and Bacterial Type Strains, Phase II (KMG-II): from individual species to whole genera.</title>
        <authorList>
            <person name="Goeker M."/>
        </authorList>
    </citation>
    <scope>NUCLEOTIDE SEQUENCE [LARGE SCALE GENOMIC DNA]</scope>
    <source>
        <strain evidence="2 3">DSM 22857</strain>
    </source>
</reference>
<feature type="transmembrane region" description="Helical" evidence="1">
    <location>
        <begin position="20"/>
        <end position="41"/>
    </location>
</feature>
<proteinExistence type="predicted"/>
<evidence type="ECO:0008006" key="4">
    <source>
        <dbReference type="Google" id="ProtNLM"/>
    </source>
</evidence>
<keyword evidence="1" id="KW-1133">Transmembrane helix</keyword>